<dbReference type="GO" id="GO:0046872">
    <property type="term" value="F:metal ion binding"/>
    <property type="evidence" value="ECO:0007669"/>
    <property type="project" value="UniProtKB-KW"/>
</dbReference>
<dbReference type="CDD" id="cd00685">
    <property type="entry name" value="Trans_IPPS_HT"/>
    <property type="match status" value="1"/>
</dbReference>
<evidence type="ECO:0000256" key="4">
    <source>
        <dbReference type="ARBA" id="ARBA00022723"/>
    </source>
</evidence>
<dbReference type="SFLD" id="SFLDG01017">
    <property type="entry name" value="Polyprenyl_Transferase_Like"/>
    <property type="match status" value="1"/>
</dbReference>
<dbReference type="Pfam" id="PF00348">
    <property type="entry name" value="polyprenyl_synt"/>
    <property type="match status" value="1"/>
</dbReference>
<sequence>MRPVIARVRSRVVPPAPYVTETNVGRSGSSSEIERHSTSSPSAATTLARVTTSGSVGPAPGPGDASPAWHEPWAVDGFRDAVQQVLLDVVDEHDAWLDGLGEDAVRLLDAARTSLTGGKRLRAAFCYWAFHAVPDRAGGGASADALLRACASLEVLHASALVHDDLMDLSDTRRGRPATHRAFADLHQRSGWTGDPEQYGASAAVLLGDLLLAWSDELLSGSGLPPERVLAARPWFDRCRTEVVAGQFLDVSAQARGRADVDVAMRVLRYKSAKYSVERPLHVGAALAGAGPDVVEALSRFGLPLGEAFQLRDDLLGVFGDPAVTGKPAGDDLVEGKRTVLVALALDALPGPDARHLDATLGTALAPDEVAGLAALVESSGARAQVEQVIDQLTERALAGLDALRSLGADPQALTVLRDLADAATRRSL</sequence>
<dbReference type="Gene3D" id="1.10.600.10">
    <property type="entry name" value="Farnesyl Diphosphate Synthase"/>
    <property type="match status" value="1"/>
</dbReference>
<dbReference type="GO" id="GO:0004659">
    <property type="term" value="F:prenyltransferase activity"/>
    <property type="evidence" value="ECO:0007669"/>
    <property type="project" value="InterPro"/>
</dbReference>
<dbReference type="EMBL" id="JAMQYH010000043">
    <property type="protein sequence ID" value="KAJ1684105.1"/>
    <property type="molecule type" value="Genomic_DNA"/>
</dbReference>
<dbReference type="PROSITE" id="PS00444">
    <property type="entry name" value="POLYPRENYL_SYNTHASE_2"/>
    <property type="match status" value="1"/>
</dbReference>
<dbReference type="OrthoDB" id="6921389at2759"/>
<dbReference type="SFLD" id="SFLDS00005">
    <property type="entry name" value="Isoprenoid_Synthase_Type_I"/>
    <property type="match status" value="1"/>
</dbReference>
<evidence type="ECO:0000256" key="3">
    <source>
        <dbReference type="ARBA" id="ARBA00022679"/>
    </source>
</evidence>
<evidence type="ECO:0000313" key="8">
    <source>
        <dbReference type="EMBL" id="KAJ1684105.1"/>
    </source>
</evidence>
<dbReference type="Proteomes" id="UP001151287">
    <property type="component" value="Unassembled WGS sequence"/>
</dbReference>
<evidence type="ECO:0000256" key="5">
    <source>
        <dbReference type="ARBA" id="ARBA00022842"/>
    </source>
</evidence>
<accession>A0A9Q0BZE1</accession>
<evidence type="ECO:0000256" key="1">
    <source>
        <dbReference type="ARBA" id="ARBA00001946"/>
    </source>
</evidence>
<comment type="caution">
    <text evidence="8">The sequence shown here is derived from an EMBL/GenBank/DDBJ whole genome shotgun (WGS) entry which is preliminary data.</text>
</comment>
<dbReference type="PANTHER" id="PTHR12001">
    <property type="entry name" value="GERANYLGERANYL PYROPHOSPHATE SYNTHASE"/>
    <property type="match status" value="1"/>
</dbReference>
<comment type="cofactor">
    <cofactor evidence="1">
        <name>Mg(2+)</name>
        <dbReference type="ChEBI" id="CHEBI:18420"/>
    </cofactor>
</comment>
<dbReference type="GO" id="GO:0008299">
    <property type="term" value="P:isoprenoid biosynthetic process"/>
    <property type="evidence" value="ECO:0007669"/>
    <property type="project" value="InterPro"/>
</dbReference>
<evidence type="ECO:0000256" key="7">
    <source>
        <dbReference type="SAM" id="MobiDB-lite"/>
    </source>
</evidence>
<dbReference type="InterPro" id="IPR000092">
    <property type="entry name" value="Polyprenyl_synt"/>
</dbReference>
<dbReference type="PANTHER" id="PTHR12001:SF85">
    <property type="entry name" value="SHORT CHAIN ISOPRENYL DIPHOSPHATE SYNTHASE"/>
    <property type="match status" value="1"/>
</dbReference>
<organism evidence="8 9">
    <name type="scientific">Rhynchospora breviuscula</name>
    <dbReference type="NCBI Taxonomy" id="2022672"/>
    <lineage>
        <taxon>Eukaryota</taxon>
        <taxon>Viridiplantae</taxon>
        <taxon>Streptophyta</taxon>
        <taxon>Embryophyta</taxon>
        <taxon>Tracheophyta</taxon>
        <taxon>Spermatophyta</taxon>
        <taxon>Magnoliopsida</taxon>
        <taxon>Liliopsida</taxon>
        <taxon>Poales</taxon>
        <taxon>Cyperaceae</taxon>
        <taxon>Cyperoideae</taxon>
        <taxon>Rhynchosporeae</taxon>
        <taxon>Rhynchospora</taxon>
    </lineage>
</organism>
<name>A0A9Q0BZE1_9POAL</name>
<gene>
    <name evidence="8" type="ORF">LUZ63_020674</name>
</gene>
<comment type="similarity">
    <text evidence="2 6">Belongs to the FPP/GGPP synthase family.</text>
</comment>
<dbReference type="InterPro" id="IPR033749">
    <property type="entry name" value="Polyprenyl_synt_CS"/>
</dbReference>
<keyword evidence="9" id="KW-1185">Reference proteome</keyword>
<evidence type="ECO:0000256" key="2">
    <source>
        <dbReference type="ARBA" id="ARBA00006706"/>
    </source>
</evidence>
<keyword evidence="3 6" id="KW-0808">Transferase</keyword>
<dbReference type="SUPFAM" id="SSF48576">
    <property type="entry name" value="Terpenoid synthases"/>
    <property type="match status" value="1"/>
</dbReference>
<dbReference type="InterPro" id="IPR008949">
    <property type="entry name" value="Isoprenoid_synthase_dom_sf"/>
</dbReference>
<keyword evidence="4" id="KW-0479">Metal-binding</keyword>
<protein>
    <submittedName>
        <fullName evidence="8">Uncharacterized protein</fullName>
    </submittedName>
</protein>
<feature type="region of interest" description="Disordered" evidence="7">
    <location>
        <begin position="18"/>
        <end position="66"/>
    </location>
</feature>
<reference evidence="8" key="1">
    <citation type="journal article" date="2022" name="Cell">
        <title>Repeat-based holocentromeres influence genome architecture and karyotype evolution.</title>
        <authorList>
            <person name="Hofstatter P.G."/>
            <person name="Thangavel G."/>
            <person name="Lux T."/>
            <person name="Neumann P."/>
            <person name="Vondrak T."/>
            <person name="Novak P."/>
            <person name="Zhang M."/>
            <person name="Costa L."/>
            <person name="Castellani M."/>
            <person name="Scott A."/>
            <person name="Toegelov H."/>
            <person name="Fuchs J."/>
            <person name="Mata-Sucre Y."/>
            <person name="Dias Y."/>
            <person name="Vanzela A.L.L."/>
            <person name="Huettel B."/>
            <person name="Almeida C.C.S."/>
            <person name="Simkova H."/>
            <person name="Souza G."/>
            <person name="Pedrosa-Harand A."/>
            <person name="Macas J."/>
            <person name="Mayer K.F.X."/>
            <person name="Houben A."/>
            <person name="Marques A."/>
        </authorList>
    </citation>
    <scope>NUCLEOTIDE SEQUENCE</scope>
    <source>
        <strain evidence="8">RhyBre1mFocal</strain>
    </source>
</reference>
<dbReference type="AlphaFoldDB" id="A0A9Q0BZE1"/>
<proteinExistence type="inferred from homology"/>
<evidence type="ECO:0000256" key="6">
    <source>
        <dbReference type="RuleBase" id="RU004466"/>
    </source>
</evidence>
<dbReference type="PROSITE" id="PS00723">
    <property type="entry name" value="POLYPRENYL_SYNTHASE_1"/>
    <property type="match status" value="1"/>
</dbReference>
<dbReference type="GO" id="GO:1901663">
    <property type="term" value="P:quinone biosynthetic process"/>
    <property type="evidence" value="ECO:0007669"/>
    <property type="project" value="UniProtKB-ARBA"/>
</dbReference>
<evidence type="ECO:0000313" key="9">
    <source>
        <dbReference type="Proteomes" id="UP001151287"/>
    </source>
</evidence>
<keyword evidence="5" id="KW-0460">Magnesium</keyword>
<feature type="compositionally biased region" description="Low complexity" evidence="7">
    <location>
        <begin position="38"/>
        <end position="66"/>
    </location>
</feature>